<dbReference type="Proteomes" id="UP000290288">
    <property type="component" value="Unassembled WGS sequence"/>
</dbReference>
<evidence type="ECO:0000256" key="1">
    <source>
        <dbReference type="ARBA" id="ARBA00022737"/>
    </source>
</evidence>
<feature type="region of interest" description="Disordered" evidence="2">
    <location>
        <begin position="13"/>
        <end position="32"/>
    </location>
</feature>
<feature type="domain" description="NACHT" evidence="3">
    <location>
        <begin position="55"/>
        <end position="176"/>
    </location>
</feature>
<dbReference type="PROSITE" id="PS50837">
    <property type="entry name" value="NACHT"/>
    <property type="match status" value="1"/>
</dbReference>
<accession>A0A4V1Q4G2</accession>
<evidence type="ECO:0000256" key="2">
    <source>
        <dbReference type="SAM" id="MobiDB-lite"/>
    </source>
</evidence>
<name>A0A4V1Q4G2_9AGAR</name>
<dbReference type="SUPFAM" id="SSF52540">
    <property type="entry name" value="P-loop containing nucleoside triphosphate hydrolases"/>
    <property type="match status" value="1"/>
</dbReference>
<dbReference type="Pfam" id="PF24883">
    <property type="entry name" value="NPHP3_N"/>
    <property type="match status" value="1"/>
</dbReference>
<keyword evidence="1" id="KW-0677">Repeat</keyword>
<reference evidence="4 5" key="1">
    <citation type="submission" date="2019-01" db="EMBL/GenBank/DDBJ databases">
        <title>Draft genome sequence of Psathyrella aberdarensis IHI B618.</title>
        <authorList>
            <person name="Buettner E."/>
            <person name="Kellner H."/>
        </authorList>
    </citation>
    <scope>NUCLEOTIDE SEQUENCE [LARGE SCALE GENOMIC DNA]</scope>
    <source>
        <strain evidence="4 5">IHI B618</strain>
    </source>
</reference>
<keyword evidence="5" id="KW-1185">Reference proteome</keyword>
<gene>
    <name evidence="4" type="ORF">EST38_g3869</name>
</gene>
<dbReference type="STRING" id="2316362.A0A4V1Q4G2"/>
<feature type="compositionally biased region" description="Basic and acidic residues" evidence="2">
    <location>
        <begin position="13"/>
        <end position="24"/>
    </location>
</feature>
<dbReference type="EMBL" id="SDEE01000088">
    <property type="protein sequence ID" value="RXW21978.1"/>
    <property type="molecule type" value="Genomic_DNA"/>
</dbReference>
<organism evidence="4 5">
    <name type="scientific">Candolleomyces aberdarensis</name>
    <dbReference type="NCBI Taxonomy" id="2316362"/>
    <lineage>
        <taxon>Eukaryota</taxon>
        <taxon>Fungi</taxon>
        <taxon>Dikarya</taxon>
        <taxon>Basidiomycota</taxon>
        <taxon>Agaricomycotina</taxon>
        <taxon>Agaricomycetes</taxon>
        <taxon>Agaricomycetidae</taxon>
        <taxon>Agaricales</taxon>
        <taxon>Agaricineae</taxon>
        <taxon>Psathyrellaceae</taxon>
        <taxon>Candolleomyces</taxon>
    </lineage>
</organism>
<dbReference type="InterPro" id="IPR027417">
    <property type="entry name" value="P-loop_NTPase"/>
</dbReference>
<protein>
    <recommendedName>
        <fullName evidence="3">NACHT domain-containing protein</fullName>
    </recommendedName>
</protein>
<proteinExistence type="predicted"/>
<dbReference type="OrthoDB" id="4760524at2759"/>
<dbReference type="InterPro" id="IPR007111">
    <property type="entry name" value="NACHT_NTPase"/>
</dbReference>
<evidence type="ECO:0000313" key="5">
    <source>
        <dbReference type="Proteomes" id="UP000290288"/>
    </source>
</evidence>
<evidence type="ECO:0000313" key="4">
    <source>
        <dbReference type="EMBL" id="RXW21978.1"/>
    </source>
</evidence>
<dbReference type="Gene3D" id="3.40.50.300">
    <property type="entry name" value="P-loop containing nucleotide triphosphate hydrolases"/>
    <property type="match status" value="1"/>
</dbReference>
<dbReference type="InterPro" id="IPR056884">
    <property type="entry name" value="NPHP3-like_N"/>
</dbReference>
<comment type="caution">
    <text evidence="4">The sequence shown here is derived from an EMBL/GenBank/DDBJ whole genome shotgun (WGS) entry which is preliminary data.</text>
</comment>
<dbReference type="PANTHER" id="PTHR10039">
    <property type="entry name" value="AMELOGENIN"/>
    <property type="match status" value="1"/>
</dbReference>
<sequence length="694" mass="79229">MILALQYLHEHAATGAAHDSEERSPPPSCHPGTRQAVLGRITGWYSGADAPPKKPIMWVHGPAGYGKTAVAQTISDDMEVQQQELDFNPLGGTFFFWRTSPERNNPSRFVITLAYQLATAVPDLSPHIERAVKCNRMIVNKTLEMQLTKLIIEPFRSLKNVDKIPRRLLIIDGLDECINSDQTPQVEGRYLEGQERTQRRVLDLIHTLHSHKFPLSFLILSRPEAWIKQYMESDRFKFITETVDLYEMGDHHDVEIFLRAELNRISDDIPKHQLGKDEEKWPSERSVRELLRRAGGHMLYAAIVIRHIDDPYDDRRRLLEDILASPSTNSPSINSPSINSPSINSPSTNSLPHSVPFAALHDLYRQIMLSCPAAKRPLMLEVLEEILIFVDPTDRPITTTLPSALQILDPLSGRASGEAGRALRCLHAVVRQDGGGQNNFFIHSSFPDFLVNSKATSEFAIDLRKARRRLLSKCFECMTSINSISSPSSVEGGEQLEAHLQHALKIWPYYWYCWDPLDEAEYVTQLNMLYTINLSACLVRANVVPPHYYIFARRLYDCRILTPNPVIPSAVDSAAAQYTSNPTQPTASLPAQQSPSQYMQSSVEEAFLYMLDPFRVQIFAPALSYMLFYYLWSCWSGGDKWDLQKDKAAKAWMSLKKTHPHLYQLLSWESLFEPWSEYYEFMKWVNALSFKEEN</sequence>
<dbReference type="AlphaFoldDB" id="A0A4V1Q4G2"/>
<feature type="region of interest" description="Disordered" evidence="2">
    <location>
        <begin position="325"/>
        <end position="349"/>
    </location>
</feature>
<evidence type="ECO:0000259" key="3">
    <source>
        <dbReference type="PROSITE" id="PS50837"/>
    </source>
</evidence>